<sequence length="210" mass="24378">MNQIMSDVCYDSLSGIIRRDGEKQNLKPGKNKRIESYEVNACTVYRCTEKVSEDERKIICQKYWILASYERKKDFILYNVLNKDELRHFKGTDKRGRKPPSNKTKEEVAAKVRAHIDSFSSVESHYTHKSTQKKYLDNTLSITKMYDLYKKECREKGDTEIKDQYLTCAKYHQATAEAKVGLEEDLPSDSAVRDVLPEADILDCDLEEQA</sequence>
<dbReference type="AlphaFoldDB" id="A0A8K0FZQ3"/>
<dbReference type="EMBL" id="VTPC01090962">
    <property type="protein sequence ID" value="KAF2880513.1"/>
    <property type="molecule type" value="Genomic_DNA"/>
</dbReference>
<organism evidence="1 2">
    <name type="scientific">Ignelater luminosus</name>
    <name type="common">Cucubano</name>
    <name type="synonym">Pyrophorus luminosus</name>
    <dbReference type="NCBI Taxonomy" id="2038154"/>
    <lineage>
        <taxon>Eukaryota</taxon>
        <taxon>Metazoa</taxon>
        <taxon>Ecdysozoa</taxon>
        <taxon>Arthropoda</taxon>
        <taxon>Hexapoda</taxon>
        <taxon>Insecta</taxon>
        <taxon>Pterygota</taxon>
        <taxon>Neoptera</taxon>
        <taxon>Endopterygota</taxon>
        <taxon>Coleoptera</taxon>
        <taxon>Polyphaga</taxon>
        <taxon>Elateriformia</taxon>
        <taxon>Elateroidea</taxon>
        <taxon>Elateridae</taxon>
        <taxon>Agrypninae</taxon>
        <taxon>Pyrophorini</taxon>
        <taxon>Ignelater</taxon>
    </lineage>
</organism>
<protein>
    <submittedName>
        <fullName evidence="1">Uncharacterized protein</fullName>
    </submittedName>
</protein>
<proteinExistence type="predicted"/>
<dbReference type="OrthoDB" id="6762186at2759"/>
<dbReference type="PANTHER" id="PTHR10773">
    <property type="entry name" value="DNA-DIRECTED RNA POLYMERASES I, II, AND III SUBUNIT RPABC2"/>
    <property type="match status" value="1"/>
</dbReference>
<keyword evidence="2" id="KW-1185">Reference proteome</keyword>
<dbReference type="PANTHER" id="PTHR10773:SF19">
    <property type="match status" value="1"/>
</dbReference>
<accession>A0A8K0FZQ3</accession>
<evidence type="ECO:0000313" key="1">
    <source>
        <dbReference type="EMBL" id="KAF2880513.1"/>
    </source>
</evidence>
<comment type="caution">
    <text evidence="1">The sequence shown here is derived from an EMBL/GenBank/DDBJ whole genome shotgun (WGS) entry which is preliminary data.</text>
</comment>
<dbReference type="Proteomes" id="UP000801492">
    <property type="component" value="Unassembled WGS sequence"/>
</dbReference>
<reference evidence="1" key="1">
    <citation type="submission" date="2019-08" db="EMBL/GenBank/DDBJ databases">
        <title>The genome of the North American firefly Photinus pyralis.</title>
        <authorList>
            <consortium name="Photinus pyralis genome working group"/>
            <person name="Fallon T.R."/>
            <person name="Sander Lower S.E."/>
            <person name="Weng J.-K."/>
        </authorList>
    </citation>
    <scope>NUCLEOTIDE SEQUENCE</scope>
    <source>
        <strain evidence="1">TRF0915ILg1</strain>
        <tissue evidence="1">Whole body</tissue>
    </source>
</reference>
<gene>
    <name evidence="1" type="ORF">ILUMI_25666</name>
</gene>
<name>A0A8K0FZQ3_IGNLU</name>
<evidence type="ECO:0000313" key="2">
    <source>
        <dbReference type="Proteomes" id="UP000801492"/>
    </source>
</evidence>